<protein>
    <recommendedName>
        <fullName evidence="5">Zinc-finger domain-containing protein</fullName>
    </recommendedName>
</protein>
<evidence type="ECO:0000313" key="4">
    <source>
        <dbReference type="Proteomes" id="UP000546031"/>
    </source>
</evidence>
<feature type="region of interest" description="Disordered" evidence="1">
    <location>
        <begin position="77"/>
        <end position="100"/>
    </location>
</feature>
<proteinExistence type="predicted"/>
<keyword evidence="4" id="KW-1185">Reference proteome</keyword>
<dbReference type="RefSeq" id="WP_176272631.1">
    <property type="nucleotide sequence ID" value="NZ_JABWTA010000001.1"/>
</dbReference>
<feature type="transmembrane region" description="Helical" evidence="2">
    <location>
        <begin position="105"/>
        <end position="123"/>
    </location>
</feature>
<evidence type="ECO:0000313" key="3">
    <source>
        <dbReference type="EMBL" id="NVE94347.1"/>
    </source>
</evidence>
<dbReference type="Proteomes" id="UP000546031">
    <property type="component" value="Unassembled WGS sequence"/>
</dbReference>
<name>A0A850H5B3_9SPHN</name>
<keyword evidence="2" id="KW-1133">Transmembrane helix</keyword>
<evidence type="ECO:0000256" key="2">
    <source>
        <dbReference type="SAM" id="Phobius"/>
    </source>
</evidence>
<keyword evidence="2" id="KW-0812">Transmembrane</keyword>
<dbReference type="EMBL" id="JABWTA010000001">
    <property type="protein sequence ID" value="NVE94347.1"/>
    <property type="molecule type" value="Genomic_DNA"/>
</dbReference>
<evidence type="ECO:0000256" key="1">
    <source>
        <dbReference type="SAM" id="MobiDB-lite"/>
    </source>
</evidence>
<gene>
    <name evidence="3" type="ORF">HUO12_05475</name>
</gene>
<dbReference type="AlphaFoldDB" id="A0A850H5B3"/>
<accession>A0A850H5B3</accession>
<reference evidence="3 4" key="1">
    <citation type="submission" date="2020-06" db="EMBL/GenBank/DDBJ databases">
        <title>Altererythrobacter lutimaris sp. nov., a marine bacterium isolated from a tidal flat.</title>
        <authorList>
            <person name="Kim D."/>
            <person name="Yoo Y."/>
            <person name="Kim J.-J."/>
        </authorList>
    </citation>
    <scope>NUCLEOTIDE SEQUENCE [LARGE SCALE GENOMIC DNA]</scope>
    <source>
        <strain evidence="3 4">JGD-16</strain>
    </source>
</reference>
<keyword evidence="2" id="KW-0472">Membrane</keyword>
<comment type="caution">
    <text evidence="3">The sequence shown here is derived from an EMBL/GenBank/DDBJ whole genome shotgun (WGS) entry which is preliminary data.</text>
</comment>
<evidence type="ECO:0008006" key="5">
    <source>
        <dbReference type="Google" id="ProtNLM"/>
    </source>
</evidence>
<sequence>MSDQNERDLRITAYLDGAMSEEEALRFERELEADPELADEVARLASNDDILRQAMAINEEVGVDDAFLARLGLTEAPAAPPADPSQRASPEPANDNPPFWRRWQVGAGAAIAACLALVLTFALPSAGSPEFGDALETTPSGQLASLGDGATLTPILTFEAGDGRFCREFTFAAAQSESSGIACRSSTGWTIEAWSDDAVDMPDSSEIALAGSDGPSSLDEAYARLEAGDPLAMDREGQMIRDGWASQ</sequence>
<organism evidence="3 4">
    <name type="scientific">Altererythrobacter lutimaris</name>
    <dbReference type="NCBI Taxonomy" id="2743979"/>
    <lineage>
        <taxon>Bacteria</taxon>
        <taxon>Pseudomonadati</taxon>
        <taxon>Pseudomonadota</taxon>
        <taxon>Alphaproteobacteria</taxon>
        <taxon>Sphingomonadales</taxon>
        <taxon>Erythrobacteraceae</taxon>
        <taxon>Altererythrobacter</taxon>
    </lineage>
</organism>